<evidence type="ECO:0000313" key="20">
    <source>
        <dbReference type="Proteomes" id="UP001165306"/>
    </source>
</evidence>
<feature type="domain" description="HTH araC/xylS-type" evidence="18">
    <location>
        <begin position="116"/>
        <end position="213"/>
    </location>
</feature>
<dbReference type="InterPro" id="IPR001497">
    <property type="entry name" value="MethylDNA_cys_MeTrfase_AS"/>
</dbReference>
<dbReference type="InterPro" id="IPR009057">
    <property type="entry name" value="Homeodomain-like_sf"/>
</dbReference>
<dbReference type="InterPro" id="IPR035451">
    <property type="entry name" value="Ada-like_dom_sf"/>
</dbReference>
<keyword evidence="6 16" id="KW-0808">Transferase</keyword>
<keyword evidence="12" id="KW-0010">Activator</keyword>
<evidence type="ECO:0000256" key="15">
    <source>
        <dbReference type="ARBA" id="ARBA00049348"/>
    </source>
</evidence>
<dbReference type="SUPFAM" id="SSF46689">
    <property type="entry name" value="Homeodomain-like"/>
    <property type="match status" value="1"/>
</dbReference>
<dbReference type="GO" id="GO:0005737">
    <property type="term" value="C:cytoplasm"/>
    <property type="evidence" value="ECO:0007669"/>
    <property type="project" value="UniProtKB-SubCell"/>
</dbReference>
<keyword evidence="11 19" id="KW-0238">DNA-binding</keyword>
<reference evidence="19" key="1">
    <citation type="submission" date="2022-06" db="EMBL/GenBank/DDBJ databases">
        <title>CFH 74404 Thermomicrobiaceae sp.</title>
        <authorList>
            <person name="Ming H."/>
            <person name="Li W.-J."/>
            <person name="Zhao Z."/>
        </authorList>
    </citation>
    <scope>NUCLEOTIDE SEQUENCE</scope>
    <source>
        <strain evidence="19">CFH 74404</strain>
    </source>
</reference>
<feature type="region of interest" description="Disordered" evidence="17">
    <location>
        <begin position="1"/>
        <end position="31"/>
    </location>
</feature>
<keyword evidence="13" id="KW-0804">Transcription</keyword>
<dbReference type="EMBL" id="JAMSLR010000004">
    <property type="protein sequence ID" value="MCM8748974.1"/>
    <property type="molecule type" value="Genomic_DNA"/>
</dbReference>
<keyword evidence="7" id="KW-0479">Metal-binding</keyword>
<evidence type="ECO:0000259" key="18">
    <source>
        <dbReference type="PROSITE" id="PS01124"/>
    </source>
</evidence>
<dbReference type="GO" id="GO:0032259">
    <property type="term" value="P:methylation"/>
    <property type="evidence" value="ECO:0007669"/>
    <property type="project" value="UniProtKB-KW"/>
</dbReference>
<keyword evidence="5 16" id="KW-0489">Methyltransferase</keyword>
<dbReference type="PANTHER" id="PTHR10815:SF14">
    <property type="entry name" value="BIFUNCTIONAL TRANSCRIPTIONAL ACTIVATOR_DNA REPAIR ENZYME ADA"/>
    <property type="match status" value="1"/>
</dbReference>
<dbReference type="SMART" id="SM00342">
    <property type="entry name" value="HTH_ARAC"/>
    <property type="match status" value="1"/>
</dbReference>
<protein>
    <recommendedName>
        <fullName evidence="16">Methylated-DNA--protein-cysteine methyltransferase</fullName>
        <ecNumber evidence="16">2.1.1.63</ecNumber>
    </recommendedName>
    <alternativeName>
        <fullName evidence="16">6-O-methylguanine-DNA methyltransferase</fullName>
        <shortName evidence="16">MGMT</shortName>
    </alternativeName>
    <alternativeName>
        <fullName evidence="16">O-6-methylguanine-DNA-alkyltransferase</fullName>
    </alternativeName>
</protein>
<gene>
    <name evidence="19" type="primary">ada</name>
    <name evidence="19" type="ORF">NET02_07455</name>
</gene>
<evidence type="ECO:0000256" key="7">
    <source>
        <dbReference type="ARBA" id="ARBA00022723"/>
    </source>
</evidence>
<dbReference type="Gene3D" id="1.10.10.10">
    <property type="entry name" value="Winged helix-like DNA-binding domain superfamily/Winged helix DNA-binding domain"/>
    <property type="match status" value="1"/>
</dbReference>
<feature type="compositionally biased region" description="Basic and acidic residues" evidence="17">
    <location>
        <begin position="17"/>
        <end position="31"/>
    </location>
</feature>
<dbReference type="EC" id="2.1.1.63" evidence="16"/>
<evidence type="ECO:0000256" key="9">
    <source>
        <dbReference type="ARBA" id="ARBA00022833"/>
    </source>
</evidence>
<dbReference type="HAMAP" id="MF_00772">
    <property type="entry name" value="OGT"/>
    <property type="match status" value="1"/>
</dbReference>
<dbReference type="Gene3D" id="3.40.10.10">
    <property type="entry name" value="DNA Methylphosphotriester Repair Domain"/>
    <property type="match status" value="1"/>
</dbReference>
<organism evidence="19 20">
    <name type="scientific">Thermalbibacter longus</name>
    <dbReference type="NCBI Taxonomy" id="2951981"/>
    <lineage>
        <taxon>Bacteria</taxon>
        <taxon>Pseudomonadati</taxon>
        <taxon>Thermomicrobiota</taxon>
        <taxon>Thermomicrobia</taxon>
        <taxon>Thermomicrobiales</taxon>
        <taxon>Thermomicrobiaceae</taxon>
        <taxon>Thermalbibacter</taxon>
    </lineage>
</organism>
<keyword evidence="9" id="KW-0862">Zinc</keyword>
<feature type="active site" description="Nucleophile; methyl group acceptor" evidence="16">
    <location>
        <position position="351"/>
    </location>
</feature>
<dbReference type="InterPro" id="IPR036388">
    <property type="entry name" value="WH-like_DNA-bd_sf"/>
</dbReference>
<comment type="caution">
    <text evidence="19">The sequence shown here is derived from an EMBL/GenBank/DDBJ whole genome shotgun (WGS) entry which is preliminary data.</text>
</comment>
<dbReference type="AlphaFoldDB" id="A0AA41WE99"/>
<dbReference type="RefSeq" id="WP_284056753.1">
    <property type="nucleotide sequence ID" value="NZ_JAMSLR010000004.1"/>
</dbReference>
<dbReference type="SUPFAM" id="SSF46767">
    <property type="entry name" value="Methylated DNA-protein cysteine methyltransferase, C-terminal domain"/>
    <property type="match status" value="1"/>
</dbReference>
<dbReference type="CDD" id="cd06445">
    <property type="entry name" value="ATase"/>
    <property type="match status" value="1"/>
</dbReference>
<dbReference type="SUPFAM" id="SSF57884">
    <property type="entry name" value="Ada DNA repair protein, N-terminal domain (N-Ada 10)"/>
    <property type="match status" value="1"/>
</dbReference>
<evidence type="ECO:0000256" key="1">
    <source>
        <dbReference type="ARBA" id="ARBA00001286"/>
    </source>
</evidence>
<evidence type="ECO:0000313" key="19">
    <source>
        <dbReference type="EMBL" id="MCM8748974.1"/>
    </source>
</evidence>
<evidence type="ECO:0000256" key="4">
    <source>
        <dbReference type="ARBA" id="ARBA00022490"/>
    </source>
</evidence>
<dbReference type="Pfam" id="PF02805">
    <property type="entry name" value="Ada_Zn_binding"/>
    <property type="match status" value="1"/>
</dbReference>
<dbReference type="GO" id="GO:0003908">
    <property type="term" value="F:methylated-DNA-[protein]-cysteine S-methyltransferase activity"/>
    <property type="evidence" value="ECO:0007669"/>
    <property type="project" value="UniProtKB-UniRule"/>
</dbReference>
<evidence type="ECO:0000256" key="2">
    <source>
        <dbReference type="ARBA" id="ARBA00001947"/>
    </source>
</evidence>
<dbReference type="PANTHER" id="PTHR10815">
    <property type="entry name" value="METHYLATED-DNA--PROTEIN-CYSTEINE METHYLTRANSFERASE"/>
    <property type="match status" value="1"/>
</dbReference>
<evidence type="ECO:0000256" key="16">
    <source>
        <dbReference type="HAMAP-Rule" id="MF_00772"/>
    </source>
</evidence>
<dbReference type="GO" id="GO:0008270">
    <property type="term" value="F:zinc ion binding"/>
    <property type="evidence" value="ECO:0007669"/>
    <property type="project" value="InterPro"/>
</dbReference>
<dbReference type="NCBIfam" id="NF011964">
    <property type="entry name" value="PRK15435.1"/>
    <property type="match status" value="1"/>
</dbReference>
<dbReference type="InterPro" id="IPR014048">
    <property type="entry name" value="MethylDNA_cys_MeTrfase_DNA-bd"/>
</dbReference>
<dbReference type="SUPFAM" id="SSF53155">
    <property type="entry name" value="Methylated DNA-protein cysteine methyltransferase domain"/>
    <property type="match status" value="1"/>
</dbReference>
<keyword evidence="20" id="KW-1185">Reference proteome</keyword>
<dbReference type="Pfam" id="PF02870">
    <property type="entry name" value="Methyltransf_1N"/>
    <property type="match status" value="1"/>
</dbReference>
<dbReference type="InterPro" id="IPR023546">
    <property type="entry name" value="MGMT"/>
</dbReference>
<evidence type="ECO:0000256" key="17">
    <source>
        <dbReference type="SAM" id="MobiDB-lite"/>
    </source>
</evidence>
<dbReference type="Pfam" id="PF01035">
    <property type="entry name" value="DNA_binding_1"/>
    <property type="match status" value="1"/>
</dbReference>
<evidence type="ECO:0000256" key="3">
    <source>
        <dbReference type="ARBA" id="ARBA00008711"/>
    </source>
</evidence>
<dbReference type="FunFam" id="1.10.10.10:FF:000214">
    <property type="entry name" value="Methylated-DNA--protein-cysteine methyltransferase"/>
    <property type="match status" value="1"/>
</dbReference>
<proteinExistence type="inferred from homology"/>
<evidence type="ECO:0000256" key="5">
    <source>
        <dbReference type="ARBA" id="ARBA00022603"/>
    </source>
</evidence>
<evidence type="ECO:0000256" key="12">
    <source>
        <dbReference type="ARBA" id="ARBA00023159"/>
    </source>
</evidence>
<sequence>MARSMRASGTSVPASREAGDGTDETRGAAEARDITDQARLWRAVLERDRRFDGRFVFAVRTTGIYCRPSCPARRPRREHVSFFARPEEAERAGFRPCRRCHPNQARLPEPNLELVARVCRALEEWDGELPTLKELAQQFAVSPFHLHRLFKRITGVTPRQYADACRQERLRRELRSGDSVTGALYGAGYGASSSLYEEVGMTLGMTPGTYRRGGGGATIVYSVVPCPLGYLLVAATERGICAVRLGDSELELEDALRREFPAGQIERDEAALGRWVRELLDYLEGNQPHLDLPLDVQATAFQRRVWEALRAIPRGSTRSYRQVAEAIGQPSAARAVARACAANPVALVVPCHRVVREDGGLGGYRWGIERKKALLQLERRGSAPELGAYDGSRDRPLDHGLAGLRVTHER</sequence>
<evidence type="ECO:0000256" key="11">
    <source>
        <dbReference type="ARBA" id="ARBA00023125"/>
    </source>
</evidence>
<comment type="cofactor">
    <cofactor evidence="2">
        <name>Zn(2+)</name>
        <dbReference type="ChEBI" id="CHEBI:29105"/>
    </cofactor>
</comment>
<dbReference type="NCBIfam" id="TIGR00589">
    <property type="entry name" value="ogt"/>
    <property type="match status" value="1"/>
</dbReference>
<comment type="catalytic activity">
    <reaction evidence="1 16">
        <text>a 4-O-methyl-thymidine in DNA + L-cysteinyl-[protein] = a thymidine in DNA + S-methyl-L-cysteinyl-[protein]</text>
        <dbReference type="Rhea" id="RHEA:53428"/>
        <dbReference type="Rhea" id="RHEA-COMP:10131"/>
        <dbReference type="Rhea" id="RHEA-COMP:10132"/>
        <dbReference type="Rhea" id="RHEA-COMP:13555"/>
        <dbReference type="Rhea" id="RHEA-COMP:13556"/>
        <dbReference type="ChEBI" id="CHEBI:29950"/>
        <dbReference type="ChEBI" id="CHEBI:82612"/>
        <dbReference type="ChEBI" id="CHEBI:137386"/>
        <dbReference type="ChEBI" id="CHEBI:137387"/>
        <dbReference type="EC" id="2.1.1.63"/>
    </reaction>
</comment>
<dbReference type="InterPro" id="IPR008332">
    <property type="entry name" value="MethylG_MeTrfase_N"/>
</dbReference>
<dbReference type="GO" id="GO:0043565">
    <property type="term" value="F:sequence-specific DNA binding"/>
    <property type="evidence" value="ECO:0007669"/>
    <property type="project" value="InterPro"/>
</dbReference>
<keyword evidence="14 16" id="KW-0234">DNA repair</keyword>
<evidence type="ECO:0000256" key="8">
    <source>
        <dbReference type="ARBA" id="ARBA00022763"/>
    </source>
</evidence>
<evidence type="ECO:0000256" key="13">
    <source>
        <dbReference type="ARBA" id="ARBA00023163"/>
    </source>
</evidence>
<dbReference type="GO" id="GO:0006307">
    <property type="term" value="P:DNA alkylation repair"/>
    <property type="evidence" value="ECO:0007669"/>
    <property type="project" value="UniProtKB-UniRule"/>
</dbReference>
<dbReference type="GO" id="GO:0003700">
    <property type="term" value="F:DNA-binding transcription factor activity"/>
    <property type="evidence" value="ECO:0007669"/>
    <property type="project" value="InterPro"/>
</dbReference>
<comment type="catalytic activity">
    <reaction evidence="15 16">
        <text>a 6-O-methyl-2'-deoxyguanosine in DNA + L-cysteinyl-[protein] = S-methyl-L-cysteinyl-[protein] + a 2'-deoxyguanosine in DNA</text>
        <dbReference type="Rhea" id="RHEA:24000"/>
        <dbReference type="Rhea" id="RHEA-COMP:10131"/>
        <dbReference type="Rhea" id="RHEA-COMP:10132"/>
        <dbReference type="Rhea" id="RHEA-COMP:11367"/>
        <dbReference type="Rhea" id="RHEA-COMP:11368"/>
        <dbReference type="ChEBI" id="CHEBI:29950"/>
        <dbReference type="ChEBI" id="CHEBI:82612"/>
        <dbReference type="ChEBI" id="CHEBI:85445"/>
        <dbReference type="ChEBI" id="CHEBI:85448"/>
        <dbReference type="EC" id="2.1.1.63"/>
    </reaction>
</comment>
<keyword evidence="10" id="KW-0805">Transcription regulation</keyword>
<dbReference type="Proteomes" id="UP001165306">
    <property type="component" value="Unassembled WGS sequence"/>
</dbReference>
<comment type="miscellaneous">
    <text evidence="16">This enzyme catalyzes only one turnover and therefore is not strictly catalytic. According to one definition, an enzyme is a biocatalyst that acts repeatedly and over many reaction cycles.</text>
</comment>
<dbReference type="Gene3D" id="3.30.160.70">
    <property type="entry name" value="Methylated DNA-protein cysteine methyltransferase domain"/>
    <property type="match status" value="1"/>
</dbReference>
<dbReference type="Gene3D" id="1.10.10.60">
    <property type="entry name" value="Homeodomain-like"/>
    <property type="match status" value="1"/>
</dbReference>
<dbReference type="InterPro" id="IPR036217">
    <property type="entry name" value="MethylDNA_cys_MeTrfase_DNAb"/>
</dbReference>
<keyword evidence="8 16" id="KW-0227">DNA damage</keyword>
<dbReference type="PROSITE" id="PS00374">
    <property type="entry name" value="MGMT"/>
    <property type="match status" value="1"/>
</dbReference>
<dbReference type="InterPro" id="IPR036631">
    <property type="entry name" value="MGMT_N_sf"/>
</dbReference>
<evidence type="ECO:0000256" key="10">
    <source>
        <dbReference type="ARBA" id="ARBA00023015"/>
    </source>
</evidence>
<name>A0AA41WE99_9BACT</name>
<evidence type="ECO:0000256" key="6">
    <source>
        <dbReference type="ARBA" id="ARBA00022679"/>
    </source>
</evidence>
<comment type="subcellular location">
    <subcellularLocation>
        <location evidence="16">Cytoplasm</location>
    </subcellularLocation>
</comment>
<comment type="similarity">
    <text evidence="3 16">Belongs to the MGMT family.</text>
</comment>
<dbReference type="PROSITE" id="PS01124">
    <property type="entry name" value="HTH_ARAC_FAMILY_2"/>
    <property type="match status" value="1"/>
</dbReference>
<dbReference type="InterPro" id="IPR004026">
    <property type="entry name" value="Ada_DNA_repair_Zn-bd"/>
</dbReference>
<dbReference type="FunFam" id="3.40.10.10:FF:000001">
    <property type="entry name" value="DNA-3-methyladenine glycosylase 2"/>
    <property type="match status" value="1"/>
</dbReference>
<evidence type="ECO:0000256" key="14">
    <source>
        <dbReference type="ARBA" id="ARBA00023204"/>
    </source>
</evidence>
<comment type="function">
    <text evidence="16">Involved in the cellular defense against the biological effects of O6-methylguanine (O6-MeG) and O4-methylthymine (O4-MeT) in DNA. Repairs the methylated nucleobase in DNA by stoichiometrically transferring the methyl group to a cysteine residue in the enzyme. This is a suicide reaction: the enzyme is irreversibly inactivated.</text>
</comment>
<dbReference type="Pfam" id="PF12833">
    <property type="entry name" value="HTH_18"/>
    <property type="match status" value="1"/>
</dbReference>
<accession>A0AA41WE99</accession>
<dbReference type="InterPro" id="IPR018060">
    <property type="entry name" value="HTH_AraC"/>
</dbReference>
<keyword evidence="4 16" id="KW-0963">Cytoplasm</keyword>